<keyword evidence="2" id="KW-1185">Reference proteome</keyword>
<protein>
    <submittedName>
        <fullName evidence="1">Uncharacterized protein</fullName>
    </submittedName>
</protein>
<accession>A0AAV4PAB5</accession>
<evidence type="ECO:0000313" key="2">
    <source>
        <dbReference type="Proteomes" id="UP001054945"/>
    </source>
</evidence>
<dbReference type="AlphaFoldDB" id="A0AAV4PAB5"/>
<dbReference type="EMBL" id="BPLR01004266">
    <property type="protein sequence ID" value="GIX93559.1"/>
    <property type="molecule type" value="Genomic_DNA"/>
</dbReference>
<organism evidence="1 2">
    <name type="scientific">Caerostris extrusa</name>
    <name type="common">Bark spider</name>
    <name type="synonym">Caerostris bankana</name>
    <dbReference type="NCBI Taxonomy" id="172846"/>
    <lineage>
        <taxon>Eukaryota</taxon>
        <taxon>Metazoa</taxon>
        <taxon>Ecdysozoa</taxon>
        <taxon>Arthropoda</taxon>
        <taxon>Chelicerata</taxon>
        <taxon>Arachnida</taxon>
        <taxon>Araneae</taxon>
        <taxon>Araneomorphae</taxon>
        <taxon>Entelegynae</taxon>
        <taxon>Araneoidea</taxon>
        <taxon>Araneidae</taxon>
        <taxon>Caerostris</taxon>
    </lineage>
</organism>
<reference evidence="1 2" key="1">
    <citation type="submission" date="2021-06" db="EMBL/GenBank/DDBJ databases">
        <title>Caerostris extrusa draft genome.</title>
        <authorList>
            <person name="Kono N."/>
            <person name="Arakawa K."/>
        </authorList>
    </citation>
    <scope>NUCLEOTIDE SEQUENCE [LARGE SCALE GENOMIC DNA]</scope>
</reference>
<comment type="caution">
    <text evidence="1">The sequence shown here is derived from an EMBL/GenBank/DDBJ whole genome shotgun (WGS) entry which is preliminary data.</text>
</comment>
<proteinExistence type="predicted"/>
<name>A0AAV4PAB5_CAEEX</name>
<dbReference type="Proteomes" id="UP001054945">
    <property type="component" value="Unassembled WGS sequence"/>
</dbReference>
<evidence type="ECO:0000313" key="1">
    <source>
        <dbReference type="EMBL" id="GIX93559.1"/>
    </source>
</evidence>
<sequence>MVRLRSGAAGSNSIVATFPFRNAFGQTFPKLCSFNCVCVMVGRLLPIYLFLAADMALMQLPQLALLPFLRNFDEPSDKSSYLH</sequence>
<gene>
    <name evidence="1" type="ORF">CEXT_574201</name>
</gene>